<name>H6QAK8_PYROT</name>
<evidence type="ECO:0000256" key="1">
    <source>
        <dbReference type="SAM" id="Phobius"/>
    </source>
</evidence>
<dbReference type="STRING" id="698757.Pogu_1461"/>
<dbReference type="eggNOG" id="arCOG03265">
    <property type="taxonomic scope" value="Archaea"/>
</dbReference>
<organism evidence="2 3">
    <name type="scientific">Pyrobaculum oguniense (strain DSM 13380 / JCM 10595 / TE7)</name>
    <dbReference type="NCBI Taxonomy" id="698757"/>
    <lineage>
        <taxon>Archaea</taxon>
        <taxon>Thermoproteota</taxon>
        <taxon>Thermoprotei</taxon>
        <taxon>Thermoproteales</taxon>
        <taxon>Thermoproteaceae</taxon>
        <taxon>Pyrobaculum</taxon>
    </lineage>
</organism>
<evidence type="ECO:0000313" key="3">
    <source>
        <dbReference type="Proteomes" id="UP000009062"/>
    </source>
</evidence>
<sequence length="199" mass="20769">MLNVVVVVPTALLTVRAVDGFGRQRDWPVEIVGVASGRGGVEPVEVLAGRYVARASAFGREFAVELAAEPGKVAEAVVQVPTAVLNIVVLDDDKKPLDRYIEYVAVGGNSSSKPPREMEPLAGRYTIRARALGKEAAAEVELGPGEVKTVELAIPGTAGFDVGGTRVTYSTAAALAAVALAAVAGVVALALRRRRKQLK</sequence>
<proteinExistence type="predicted"/>
<gene>
    <name evidence="2" type="ordered locus">Pogu_1461</name>
</gene>
<reference evidence="2 3" key="1">
    <citation type="journal article" date="2012" name="Stand. Genomic Sci.">
        <title>Complete genome sequence of Pyrobaculum oguniense.</title>
        <authorList>
            <person name="Bernick D.L."/>
            <person name="Karplus K."/>
            <person name="Lui L.M."/>
            <person name="Coker J.K."/>
            <person name="Murphy J.N."/>
            <person name="Chan P.P."/>
            <person name="Cozen A.E."/>
            <person name="Lowe T.M."/>
        </authorList>
    </citation>
    <scope>NUCLEOTIDE SEQUENCE [LARGE SCALE GENOMIC DNA]</scope>
    <source>
        <strain evidence="2 3">TE7</strain>
    </source>
</reference>
<dbReference type="EMBL" id="CP003316">
    <property type="protein sequence ID" value="AFA39488.1"/>
    <property type="molecule type" value="Genomic_DNA"/>
</dbReference>
<dbReference type="Proteomes" id="UP000009062">
    <property type="component" value="Chromosome"/>
</dbReference>
<evidence type="ECO:0000313" key="2">
    <source>
        <dbReference type="EMBL" id="AFA39488.1"/>
    </source>
</evidence>
<dbReference type="KEGG" id="pog:Pogu_1461"/>
<keyword evidence="3" id="KW-1185">Reference proteome</keyword>
<dbReference type="AlphaFoldDB" id="H6QAK8"/>
<protein>
    <submittedName>
        <fullName evidence="2">Uncharacterized protein</fullName>
    </submittedName>
</protein>
<dbReference type="HOGENOM" id="CLU_1369575_0_0_2"/>
<keyword evidence="1" id="KW-0472">Membrane</keyword>
<accession>H6QAK8</accession>
<keyword evidence="1" id="KW-1133">Transmembrane helix</keyword>
<feature type="transmembrane region" description="Helical" evidence="1">
    <location>
        <begin position="172"/>
        <end position="191"/>
    </location>
</feature>
<keyword evidence="1" id="KW-0812">Transmembrane</keyword>